<dbReference type="InterPro" id="IPR058922">
    <property type="entry name" value="WHD_DRP"/>
</dbReference>
<organism evidence="5 6">
    <name type="scientific">Triticum turgidum subsp. durum</name>
    <name type="common">Durum wheat</name>
    <name type="synonym">Triticum durum</name>
    <dbReference type="NCBI Taxonomy" id="4567"/>
    <lineage>
        <taxon>Eukaryota</taxon>
        <taxon>Viridiplantae</taxon>
        <taxon>Streptophyta</taxon>
        <taxon>Embryophyta</taxon>
        <taxon>Tracheophyta</taxon>
        <taxon>Spermatophyta</taxon>
        <taxon>Magnoliopsida</taxon>
        <taxon>Liliopsida</taxon>
        <taxon>Poales</taxon>
        <taxon>Poaceae</taxon>
        <taxon>BOP clade</taxon>
        <taxon>Pooideae</taxon>
        <taxon>Triticodae</taxon>
        <taxon>Triticeae</taxon>
        <taxon>Triticinae</taxon>
        <taxon>Triticum</taxon>
    </lineage>
</organism>
<dbReference type="InterPro" id="IPR055414">
    <property type="entry name" value="LRR_R13L4/SHOC2-like"/>
</dbReference>
<keyword evidence="2" id="KW-0611">Plant defense</keyword>
<feature type="domain" description="Disease resistance R13L4/SHOC-2-like LRR" evidence="4">
    <location>
        <begin position="184"/>
        <end position="495"/>
    </location>
</feature>
<dbReference type="Pfam" id="PF23598">
    <property type="entry name" value="LRR_14"/>
    <property type="match status" value="1"/>
</dbReference>
<evidence type="ECO:0000259" key="3">
    <source>
        <dbReference type="Pfam" id="PF23559"/>
    </source>
</evidence>
<dbReference type="PANTHER" id="PTHR23155">
    <property type="entry name" value="DISEASE RESISTANCE PROTEIN RP"/>
    <property type="match status" value="1"/>
</dbReference>
<keyword evidence="6" id="KW-1185">Reference proteome</keyword>
<sequence>MAGLVACNPDKRREHWENVCTTIFPESGKVGAYELTQEEVGRIVSHCYNDMSAEIQTCSLYLSIFPKGCKISRKHLMRRWIAEGIVCEKDGLGVDVIAETYFNHLIRRKIIQPVEHNGNGKVKKCVVHDMVLELIVKKASEENFITVIGGNWLMQLPSSKVRRLSIQDNDSKHAKDTEKMNLSHVRSLTIVGRLKKQLSSHSFGIVQVLDLEGCKDFKQHHITEICGMFLLKYLSLRKTDAKQLPDKIGKLKNLETLDIRETGVVELPKAVCQLEWLVNILGGDKTTRKALKLPEDLKKKMKALKILSGIEIVEKSSDLRHLTKLRKIAIYKLKTLKSDPTLEALRSSIEYLGGCSLQTLIIDDESSDFVKSLDGLSSPPRFLVALELSGKMIKLPNWITKLSALNKLTLSLTALRTDNLEHLSKLGSLFSLTFCIRANQQDREILAIVAENKMYSKGVIIVPAQGFESLKLLCLSGPLLPILRFSSVAMPELEKA</sequence>
<evidence type="ECO:0000256" key="2">
    <source>
        <dbReference type="ARBA" id="ARBA00022821"/>
    </source>
</evidence>
<dbReference type="InterPro" id="IPR032675">
    <property type="entry name" value="LRR_dom_sf"/>
</dbReference>
<dbReference type="GO" id="GO:0009626">
    <property type="term" value="P:plant-type hypersensitive response"/>
    <property type="evidence" value="ECO:0007669"/>
    <property type="project" value="UniProtKB-ARBA"/>
</dbReference>
<dbReference type="AlphaFoldDB" id="A0A9R1C6L0"/>
<accession>A0A9R1C6L0</accession>
<evidence type="ECO:0008006" key="7">
    <source>
        <dbReference type="Google" id="ProtNLM"/>
    </source>
</evidence>
<evidence type="ECO:0000256" key="1">
    <source>
        <dbReference type="ARBA" id="ARBA00022737"/>
    </source>
</evidence>
<evidence type="ECO:0000313" key="6">
    <source>
        <dbReference type="Proteomes" id="UP000324705"/>
    </source>
</evidence>
<keyword evidence="1" id="KW-0677">Repeat</keyword>
<dbReference type="Gene3D" id="3.80.10.10">
    <property type="entry name" value="Ribonuclease Inhibitor"/>
    <property type="match status" value="1"/>
</dbReference>
<evidence type="ECO:0000313" key="5">
    <source>
        <dbReference type="EMBL" id="VAI94186.1"/>
    </source>
</evidence>
<dbReference type="Proteomes" id="UP000324705">
    <property type="component" value="Chromosome 7B"/>
</dbReference>
<dbReference type="SUPFAM" id="SSF52058">
    <property type="entry name" value="L domain-like"/>
    <property type="match status" value="1"/>
</dbReference>
<dbReference type="FunFam" id="1.10.10.10:FF:000322">
    <property type="entry name" value="Probable disease resistance protein At1g63360"/>
    <property type="match status" value="1"/>
</dbReference>
<gene>
    <name evidence="5" type="ORF">TRITD_7Bv1G232260</name>
</gene>
<dbReference type="Pfam" id="PF23559">
    <property type="entry name" value="WHD_DRP"/>
    <property type="match status" value="1"/>
</dbReference>
<feature type="domain" description="Disease resistance protein winged helix" evidence="3">
    <location>
        <begin position="64"/>
        <end position="135"/>
    </location>
</feature>
<dbReference type="OMA" id="HHISEIC"/>
<dbReference type="Gramene" id="TRITD7Bv1G232260.1">
    <property type="protein sequence ID" value="TRITD7Bv1G232260.1"/>
    <property type="gene ID" value="TRITD7Bv1G232260"/>
</dbReference>
<evidence type="ECO:0000259" key="4">
    <source>
        <dbReference type="Pfam" id="PF23598"/>
    </source>
</evidence>
<proteinExistence type="predicted"/>
<dbReference type="GO" id="GO:0002758">
    <property type="term" value="P:innate immune response-activating signaling pathway"/>
    <property type="evidence" value="ECO:0007669"/>
    <property type="project" value="UniProtKB-ARBA"/>
</dbReference>
<dbReference type="InterPro" id="IPR044974">
    <property type="entry name" value="Disease_R_plants"/>
</dbReference>
<dbReference type="PANTHER" id="PTHR23155:SF947">
    <property type="entry name" value="DISEASE RESISTANCE PROTEIN RPP13"/>
    <property type="match status" value="1"/>
</dbReference>
<dbReference type="InterPro" id="IPR036388">
    <property type="entry name" value="WH-like_DNA-bd_sf"/>
</dbReference>
<dbReference type="Gene3D" id="1.10.10.10">
    <property type="entry name" value="Winged helix-like DNA-binding domain superfamily/Winged helix DNA-binding domain"/>
    <property type="match status" value="1"/>
</dbReference>
<dbReference type="EMBL" id="LT934124">
    <property type="protein sequence ID" value="VAI94186.1"/>
    <property type="molecule type" value="Genomic_DNA"/>
</dbReference>
<reference evidence="5 6" key="1">
    <citation type="submission" date="2017-09" db="EMBL/GenBank/DDBJ databases">
        <authorList>
            <consortium name="International Durum Wheat Genome Sequencing Consortium (IDWGSC)"/>
            <person name="Milanesi L."/>
        </authorList>
    </citation>
    <scope>NUCLEOTIDE SEQUENCE [LARGE SCALE GENOMIC DNA]</scope>
    <source>
        <strain evidence="6">cv. Svevo</strain>
    </source>
</reference>
<dbReference type="GO" id="GO:0042742">
    <property type="term" value="P:defense response to bacterium"/>
    <property type="evidence" value="ECO:0007669"/>
    <property type="project" value="UniProtKB-ARBA"/>
</dbReference>
<name>A0A9R1C6L0_TRITD</name>
<protein>
    <recommendedName>
        <fullName evidence="7">NB-ARC domain-containing protein</fullName>
    </recommendedName>
</protein>